<dbReference type="InterPro" id="IPR036676">
    <property type="entry name" value="PurM-like_C_sf"/>
</dbReference>
<keyword evidence="13" id="KW-1185">Reference proteome</keyword>
<keyword evidence="2 8" id="KW-0436">Ligase</keyword>
<feature type="binding site" evidence="8">
    <location>
        <position position="719"/>
    </location>
    <ligand>
        <name>ATP</name>
        <dbReference type="ChEBI" id="CHEBI:30616"/>
    </ligand>
</feature>
<evidence type="ECO:0000256" key="8">
    <source>
        <dbReference type="HAMAP-Rule" id="MF_00420"/>
    </source>
</evidence>
<dbReference type="InterPro" id="IPR036921">
    <property type="entry name" value="PurM-like_N_sf"/>
</dbReference>
<evidence type="ECO:0000259" key="10">
    <source>
        <dbReference type="Pfam" id="PF02769"/>
    </source>
</evidence>
<keyword evidence="7 8" id="KW-0460">Magnesium</keyword>
<feature type="domain" description="PurM-like N-terminal" evidence="9">
    <location>
        <begin position="283"/>
        <end position="406"/>
    </location>
</feature>
<keyword evidence="1 8" id="KW-0963">Cytoplasm</keyword>
<dbReference type="UniPathway" id="UPA00074">
    <property type="reaction ID" value="UER00128"/>
</dbReference>
<reference evidence="12 13" key="1">
    <citation type="journal article" date="2020" name="Nature">
        <title>Isolation of an archaeon at the prokaryote-eukaryote interface.</title>
        <authorList>
            <person name="Imachi H."/>
            <person name="Nobu M.K."/>
            <person name="Nakahara N."/>
            <person name="Morono Y."/>
            <person name="Ogawara M."/>
            <person name="Takaki Y."/>
            <person name="Takano Y."/>
            <person name="Uematsu K."/>
            <person name="Ikuta T."/>
            <person name="Ito M."/>
            <person name="Matsui Y."/>
            <person name="Miyazaki M."/>
            <person name="Murata K."/>
            <person name="Saito Y."/>
            <person name="Sakai S."/>
            <person name="Song C."/>
            <person name="Tasumi E."/>
            <person name="Yamanaka Y."/>
            <person name="Yamaguchi T."/>
            <person name="Kamagata Y."/>
            <person name="Tamaki H."/>
            <person name="Takai K."/>
        </authorList>
    </citation>
    <scope>NUCLEOTIDE SEQUENCE [LARGE SCALE GENOMIC DNA]</scope>
    <source>
        <strain evidence="12 13">MK-D1</strain>
    </source>
</reference>
<feature type="binding site" evidence="8">
    <location>
        <position position="325"/>
    </location>
    <ligand>
        <name>Mg(2+)</name>
        <dbReference type="ChEBI" id="CHEBI:18420"/>
        <label>2</label>
    </ligand>
</feature>
<feature type="active site" evidence="8">
    <location>
        <position position="236"/>
    </location>
</feature>
<dbReference type="InterPro" id="IPR016188">
    <property type="entry name" value="PurM-like_N"/>
</dbReference>
<feature type="binding site" evidence="8">
    <location>
        <position position="301"/>
    </location>
    <ligand>
        <name>Mg(2+)</name>
        <dbReference type="ChEBI" id="CHEBI:18420"/>
        <label>1</label>
    </ligand>
</feature>
<feature type="domain" description="PurM-like C-terminal" evidence="10">
    <location>
        <begin position="803"/>
        <end position="940"/>
    </location>
</feature>
<dbReference type="GO" id="GO:0005524">
    <property type="term" value="F:ATP binding"/>
    <property type="evidence" value="ECO:0007669"/>
    <property type="project" value="UniProtKB-UniRule"/>
</dbReference>
<dbReference type="GO" id="GO:0005737">
    <property type="term" value="C:cytoplasm"/>
    <property type="evidence" value="ECO:0007669"/>
    <property type="project" value="UniProtKB-SubCell"/>
</dbReference>
<comment type="similarity">
    <text evidence="8">Belongs to the FGAMS family.</text>
</comment>
<evidence type="ECO:0000256" key="3">
    <source>
        <dbReference type="ARBA" id="ARBA00022723"/>
    </source>
</evidence>
<keyword evidence="6 8" id="KW-0067">ATP-binding</keyword>
<dbReference type="OrthoDB" id="8251at2157"/>
<dbReference type="SUPFAM" id="SSF55326">
    <property type="entry name" value="PurM N-terminal domain-like"/>
    <property type="match status" value="2"/>
</dbReference>
<dbReference type="GO" id="GO:0006189">
    <property type="term" value="P:'de novo' IMP biosynthetic process"/>
    <property type="evidence" value="ECO:0007669"/>
    <property type="project" value="UniProtKB-UniRule"/>
</dbReference>
<comment type="subunit">
    <text evidence="8">Monomer. Part of the FGAM synthase complex composed of 1 PurL, 1 PurQ and 2 PurS subunits.</text>
</comment>
<gene>
    <name evidence="8" type="primary">purL</name>
    <name evidence="12" type="ORF">DSAG12_02197</name>
</gene>
<feature type="binding site" evidence="8">
    <location>
        <position position="763"/>
    </location>
    <ligand>
        <name>substrate</name>
    </ligand>
</feature>
<feature type="domain" description="PurM-like N-terminal" evidence="9">
    <location>
        <begin position="660"/>
        <end position="774"/>
    </location>
</feature>
<feature type="domain" description="PurM-like C-terminal" evidence="10">
    <location>
        <begin position="422"/>
        <end position="573"/>
    </location>
</feature>
<dbReference type="InterPro" id="IPR010074">
    <property type="entry name" value="PRibForGlyAmidine_synth_PurL"/>
</dbReference>
<dbReference type="PANTHER" id="PTHR43555:SF1">
    <property type="entry name" value="PHOSPHORIBOSYLFORMYLGLYCINAMIDINE SYNTHASE SUBUNIT PURL"/>
    <property type="match status" value="1"/>
</dbReference>
<evidence type="ECO:0000256" key="1">
    <source>
        <dbReference type="ARBA" id="ARBA00022490"/>
    </source>
</evidence>
<protein>
    <recommendedName>
        <fullName evidence="8">Phosphoribosylformylglycinamidine synthase subunit PurL</fullName>
        <shortName evidence="8">FGAM synthase</shortName>
        <ecNumber evidence="8">6.3.5.3</ecNumber>
    </recommendedName>
    <alternativeName>
        <fullName evidence="8">Formylglycinamide ribonucleotide amidotransferase subunit II</fullName>
        <shortName evidence="8">FGAR amidotransferase II</shortName>
        <shortName evidence="8">FGAR-AT II</shortName>
    </alternativeName>
    <alternativeName>
        <fullName evidence="8">Glutamine amidotransferase PurL</fullName>
    </alternativeName>
    <alternativeName>
        <fullName evidence="8">Phosphoribosylformylglycinamidine synthase subunit II</fullName>
    </alternativeName>
</protein>
<evidence type="ECO:0000259" key="11">
    <source>
        <dbReference type="Pfam" id="PF18072"/>
    </source>
</evidence>
<dbReference type="SUPFAM" id="SSF82697">
    <property type="entry name" value="PurS-like"/>
    <property type="match status" value="1"/>
</dbReference>
<feature type="binding site" evidence="8">
    <location>
        <position position="299"/>
    </location>
    <ligand>
        <name>ATP</name>
        <dbReference type="ChEBI" id="CHEBI:30616"/>
    </ligand>
</feature>
<dbReference type="CDD" id="cd02204">
    <property type="entry name" value="PurL_repeat2"/>
    <property type="match status" value="1"/>
</dbReference>
<dbReference type="Gene3D" id="1.10.8.750">
    <property type="entry name" value="Phosphoribosylformylglycinamidine synthase, linker domain"/>
    <property type="match status" value="1"/>
</dbReference>
<comment type="catalytic activity">
    <reaction evidence="8">
        <text>N(2)-formyl-N(1)-(5-phospho-beta-D-ribosyl)glycinamide + L-glutamine + ATP + H2O = 2-formamido-N(1)-(5-O-phospho-beta-D-ribosyl)acetamidine + L-glutamate + ADP + phosphate + H(+)</text>
        <dbReference type="Rhea" id="RHEA:17129"/>
        <dbReference type="ChEBI" id="CHEBI:15377"/>
        <dbReference type="ChEBI" id="CHEBI:15378"/>
        <dbReference type="ChEBI" id="CHEBI:29985"/>
        <dbReference type="ChEBI" id="CHEBI:30616"/>
        <dbReference type="ChEBI" id="CHEBI:43474"/>
        <dbReference type="ChEBI" id="CHEBI:58359"/>
        <dbReference type="ChEBI" id="CHEBI:147286"/>
        <dbReference type="ChEBI" id="CHEBI:147287"/>
        <dbReference type="ChEBI" id="CHEBI:456216"/>
        <dbReference type="EC" id="6.3.5.3"/>
    </reaction>
</comment>
<sequence>MQNVHRIEVGISTNVNIKNAIMIDLGILNIKKVQIINVYTIVGDLNQEELEFLGKEVLSDQIVEKFSINKPFSKKINGTIVEVGFKPGVTDNVGQTAKQAIKDALQKEVDEVYSSKQYLFYGISKNVAELITHDLIANELIERWNIVEGMSYQGFEPYIPKVVINKVPSVNEFDLSGSDQNLIDISKIHVLALNLEEMKAIRDYFKENKEEREKLGLSLNPTDVEVECIAQTWSEHCKHKIFNALIEYTEGEKIETIDSVFKTYIKGATDKINSNYLVSVFKDNAGVIKFNDEFTIAMKVETHNSPTALDPYGGALTGIVGCNRDPAGTGKGFKLIFNTDVFCFASPFFEGEIPPRLFHPRRVLKGVHKGVIDGGNQSGIPTVNGSLYFDERYLGKPLVFVGTGGIAPASINDKPTHEKHPEPGDFVVMSGGKVGADGIHGATFSSLEINESSPATAVQIGSPFTQKKLLDFLLEARDKELFHAITDNGAGGISSSVGEMGEDIGVRLDLEKAPLKYPGLMPWEILISEAQERMTIAVPKNNIDEFLSLSKKYDVESTIIGEFNNSKQFQFYYDNNMVGNISMEFLHNGVPQKKLKGFWNNPTINDPIFDCPKNLTETLKNMLGRLNICSKESILRQYDHEVQGGSIVKPFMGIENDGPSDAAVIRPIFDSWEGVGVSHGMCPRYSDIDTYAMVTNAIDEAVRNVVCVGTNPDYLAGLDNFCWAMGFTEEDEEKYVGELVRANKALYDITTNFGLPCISGKDSMRNDYRIGEISVSVPPTMLFSVMGKLPDVRKAVTMDVKNEGDLVYILGITKNELGSTEYLDELNLKGVSVPQVDPKSAIERYRLLYKAIQQGLVLSCHDCSDGGIGVALAESAFAGGFGMEIDFSLIPCDEYLRDDIILFSESASRLILTITPENKGIFEIMIEGTEFANIGVVKGTNLNIIGNDGETIIDVPIAELKESWQATLKPIYGGK</sequence>
<reference evidence="12 13" key="2">
    <citation type="journal article" date="2024" name="Int. J. Syst. Evol. Microbiol.">
        <title>Promethearchaeum syntrophicum gen. nov., sp. nov., an anaerobic, obligately syntrophic archaeon, the first isolate of the lineage 'Asgard' archaea, and proposal of the new archaeal phylum Promethearchaeota phyl. nov. and kingdom Promethearchaeati regn. nov.</title>
        <authorList>
            <person name="Imachi H."/>
            <person name="Nobu M.K."/>
            <person name="Kato S."/>
            <person name="Takaki Y."/>
            <person name="Miyazaki M."/>
            <person name="Miyata M."/>
            <person name="Ogawara M."/>
            <person name="Saito Y."/>
            <person name="Sakai S."/>
            <person name="Tahara Y.O."/>
            <person name="Takano Y."/>
            <person name="Tasumi E."/>
            <person name="Uematsu K."/>
            <person name="Yoshimura T."/>
            <person name="Itoh T."/>
            <person name="Ohkuma M."/>
            <person name="Takai K."/>
        </authorList>
    </citation>
    <scope>NUCLEOTIDE SEQUENCE [LARGE SCALE GENOMIC DNA]</scope>
    <source>
        <strain evidence="12 13">MK-D1</strain>
    </source>
</reference>
<organism evidence="12 13">
    <name type="scientific">Promethearchaeum syntrophicum</name>
    <dbReference type="NCBI Taxonomy" id="2594042"/>
    <lineage>
        <taxon>Archaea</taxon>
        <taxon>Promethearchaeati</taxon>
        <taxon>Promethearchaeota</taxon>
        <taxon>Promethearchaeia</taxon>
        <taxon>Promethearchaeales</taxon>
        <taxon>Promethearchaeaceae</taxon>
        <taxon>Promethearchaeum</taxon>
    </lineage>
</organism>
<dbReference type="Pfam" id="PF18072">
    <property type="entry name" value="FGAR-AT_linker"/>
    <property type="match status" value="1"/>
</dbReference>
<comment type="pathway">
    <text evidence="8">Purine metabolism; IMP biosynthesis via de novo pathway; 5-amino-1-(5-phospho-D-ribosyl)imidazole from N(2)-formyl-N(1)-(5-phospho-D-ribosyl)glycinamide: step 1/2.</text>
</comment>
<feature type="binding site" evidence="8">
    <location>
        <position position="487"/>
    </location>
    <ligand>
        <name>Mg(2+)</name>
        <dbReference type="ChEBI" id="CHEBI:18420"/>
        <label>2</label>
    </ligand>
</feature>
<comment type="function">
    <text evidence="8">Part of the phosphoribosylformylglycinamidine synthase complex involved in the purines biosynthetic pathway. Catalyzes the ATP-dependent conversion of formylglycinamide ribonucleotide (FGAR) and glutamine to yield formylglycinamidine ribonucleotide (FGAM) and glutamate. The FGAM synthase complex is composed of three subunits. PurQ produces an ammonia molecule by converting glutamine to glutamate. PurL transfers the ammonia molecule to FGAR to form FGAM in an ATP-dependent manner. PurS interacts with PurQ and PurL and is thought to assist in the transfer of the ammonia molecule from PurQ to PurL.</text>
</comment>
<feature type="binding site" evidence="8">
    <location>
        <position position="459"/>
    </location>
    <ligand>
        <name>substrate</name>
    </ligand>
</feature>
<dbReference type="HAMAP" id="MF_00420">
    <property type="entry name" value="PurL_2"/>
    <property type="match status" value="1"/>
</dbReference>
<dbReference type="EC" id="6.3.5.3" evidence="8"/>
<feature type="binding site" evidence="8">
    <location>
        <position position="760"/>
    </location>
    <ligand>
        <name>ATP</name>
        <dbReference type="ChEBI" id="CHEBI:30616"/>
    </ligand>
</feature>
<keyword evidence="5 8" id="KW-0658">Purine biosynthesis</keyword>
<evidence type="ECO:0000256" key="7">
    <source>
        <dbReference type="ARBA" id="ARBA00022842"/>
    </source>
</evidence>
<dbReference type="KEGG" id="psyt:DSAG12_02197"/>
<name>A0A5B9DBY5_9ARCH</name>
<evidence type="ECO:0000256" key="4">
    <source>
        <dbReference type="ARBA" id="ARBA00022741"/>
    </source>
</evidence>
<dbReference type="InterPro" id="IPR036604">
    <property type="entry name" value="PurS-like_sf"/>
</dbReference>
<evidence type="ECO:0000259" key="9">
    <source>
        <dbReference type="Pfam" id="PF00586"/>
    </source>
</evidence>
<dbReference type="PANTHER" id="PTHR43555">
    <property type="entry name" value="PHOSPHORIBOSYLFORMYLGLYCINAMIDINE SYNTHASE SUBUNIT PURL"/>
    <property type="match status" value="1"/>
</dbReference>
<dbReference type="EMBL" id="CP042905">
    <property type="protein sequence ID" value="QEE16367.1"/>
    <property type="molecule type" value="Genomic_DNA"/>
</dbReference>
<feature type="domain" description="Phosphoribosylformylglycinamidine synthase linker" evidence="11">
    <location>
        <begin position="184"/>
        <end position="240"/>
    </location>
</feature>
<keyword evidence="3 8" id="KW-0479">Metal-binding</keyword>
<dbReference type="Gene3D" id="3.30.1330.10">
    <property type="entry name" value="PurM-like, N-terminal domain"/>
    <property type="match status" value="2"/>
</dbReference>
<dbReference type="SUPFAM" id="SSF56042">
    <property type="entry name" value="PurM C-terminal domain-like"/>
    <property type="match status" value="2"/>
</dbReference>
<evidence type="ECO:0000313" key="12">
    <source>
        <dbReference type="EMBL" id="QEE16367.1"/>
    </source>
</evidence>
<evidence type="ECO:0000256" key="5">
    <source>
        <dbReference type="ARBA" id="ARBA00022755"/>
    </source>
</evidence>
<dbReference type="AlphaFoldDB" id="A0A5B9DBY5"/>
<dbReference type="InterPro" id="IPR041609">
    <property type="entry name" value="PurL_linker"/>
</dbReference>
<dbReference type="Pfam" id="PF02769">
    <property type="entry name" value="AIRS_C"/>
    <property type="match status" value="2"/>
</dbReference>
<evidence type="ECO:0000256" key="2">
    <source>
        <dbReference type="ARBA" id="ARBA00022598"/>
    </source>
</evidence>
<evidence type="ECO:0000256" key="6">
    <source>
        <dbReference type="ARBA" id="ARBA00022840"/>
    </source>
</evidence>
<proteinExistence type="inferred from homology"/>
<dbReference type="GO" id="GO:0004642">
    <property type="term" value="F:phosphoribosylformylglycinamidine synthase activity"/>
    <property type="evidence" value="ECO:0007669"/>
    <property type="project" value="UniProtKB-UniRule"/>
</dbReference>
<feature type="binding site" evidence="8">
    <location>
        <position position="324"/>
    </location>
    <ligand>
        <name>substrate</name>
    </ligand>
</feature>
<dbReference type="GO" id="GO:0000287">
    <property type="term" value="F:magnesium ion binding"/>
    <property type="evidence" value="ECO:0007669"/>
    <property type="project" value="UniProtKB-UniRule"/>
</dbReference>
<comment type="caution">
    <text evidence="8">Lacks conserved residue(s) required for the propagation of feature annotation.</text>
</comment>
<dbReference type="Proteomes" id="UP000321408">
    <property type="component" value="Chromosome"/>
</dbReference>
<dbReference type="InterPro" id="IPR010918">
    <property type="entry name" value="PurM-like_C_dom"/>
</dbReference>
<dbReference type="Gene3D" id="3.90.650.10">
    <property type="entry name" value="PurM-like C-terminal domain"/>
    <property type="match status" value="2"/>
</dbReference>
<comment type="subcellular location">
    <subcellularLocation>
        <location evidence="8">Cytoplasm</location>
    </subcellularLocation>
</comment>
<accession>A0A5B9DBY5</accession>
<keyword evidence="4 8" id="KW-0547">Nucleotide-binding</keyword>
<dbReference type="Pfam" id="PF00586">
    <property type="entry name" value="AIRS"/>
    <property type="match status" value="2"/>
</dbReference>
<dbReference type="CDD" id="cd02203">
    <property type="entry name" value="PurL_repeat1"/>
    <property type="match status" value="1"/>
</dbReference>
<evidence type="ECO:0000313" key="13">
    <source>
        <dbReference type="Proteomes" id="UP000321408"/>
    </source>
</evidence>
<feature type="active site" description="Proton acceptor" evidence="8">
    <location>
        <position position="303"/>
    </location>
</feature>
<dbReference type="Gene3D" id="3.30.1280.10">
    <property type="entry name" value="Phosphoribosylformylglycinamidine synthase subunit PurS"/>
    <property type="match status" value="1"/>
</dbReference>